<organism evidence="2">
    <name type="scientific">Arundo donax</name>
    <name type="common">Giant reed</name>
    <name type="synonym">Donax arundinaceus</name>
    <dbReference type="NCBI Taxonomy" id="35708"/>
    <lineage>
        <taxon>Eukaryota</taxon>
        <taxon>Viridiplantae</taxon>
        <taxon>Streptophyta</taxon>
        <taxon>Embryophyta</taxon>
        <taxon>Tracheophyta</taxon>
        <taxon>Spermatophyta</taxon>
        <taxon>Magnoliopsida</taxon>
        <taxon>Liliopsida</taxon>
        <taxon>Poales</taxon>
        <taxon>Poaceae</taxon>
        <taxon>PACMAD clade</taxon>
        <taxon>Arundinoideae</taxon>
        <taxon>Arundineae</taxon>
        <taxon>Arundo</taxon>
    </lineage>
</organism>
<reference evidence="2" key="1">
    <citation type="submission" date="2014-09" db="EMBL/GenBank/DDBJ databases">
        <authorList>
            <person name="Magalhaes I.L.F."/>
            <person name="Oliveira U."/>
            <person name="Santos F.R."/>
            <person name="Vidigal T.H.D.A."/>
            <person name="Brescovit A.D."/>
            <person name="Santos A.J."/>
        </authorList>
    </citation>
    <scope>NUCLEOTIDE SEQUENCE</scope>
    <source>
        <tissue evidence="2">Shoot tissue taken approximately 20 cm above the soil surface</tissue>
    </source>
</reference>
<accession>A0A0A9AQK8</accession>
<evidence type="ECO:0000256" key="1">
    <source>
        <dbReference type="SAM" id="Phobius"/>
    </source>
</evidence>
<proteinExistence type="predicted"/>
<feature type="transmembrane region" description="Helical" evidence="1">
    <location>
        <begin position="14"/>
        <end position="30"/>
    </location>
</feature>
<dbReference type="EMBL" id="GBRH01243876">
    <property type="protein sequence ID" value="JAD54019.1"/>
    <property type="molecule type" value="Transcribed_RNA"/>
</dbReference>
<sequence>MSCGDVDKSMWRPSTVHLLIIIFSILKGFSGGRYSHFYGMVSYLDP</sequence>
<evidence type="ECO:0000313" key="2">
    <source>
        <dbReference type="EMBL" id="JAD54019.1"/>
    </source>
</evidence>
<dbReference type="AlphaFoldDB" id="A0A0A9AQK8"/>
<keyword evidence="1" id="KW-0812">Transmembrane</keyword>
<name>A0A0A9AQK8_ARUDO</name>
<keyword evidence="1" id="KW-0472">Membrane</keyword>
<protein>
    <submittedName>
        <fullName evidence="2">Uncharacterized protein</fullName>
    </submittedName>
</protein>
<keyword evidence="1" id="KW-1133">Transmembrane helix</keyword>
<reference evidence="2" key="2">
    <citation type="journal article" date="2015" name="Data Brief">
        <title>Shoot transcriptome of the giant reed, Arundo donax.</title>
        <authorList>
            <person name="Barrero R.A."/>
            <person name="Guerrero F.D."/>
            <person name="Moolhuijzen P."/>
            <person name="Goolsby J.A."/>
            <person name="Tidwell J."/>
            <person name="Bellgard S.E."/>
            <person name="Bellgard M.I."/>
        </authorList>
    </citation>
    <scope>NUCLEOTIDE SEQUENCE</scope>
    <source>
        <tissue evidence="2">Shoot tissue taken approximately 20 cm above the soil surface</tissue>
    </source>
</reference>